<reference evidence="2 3" key="1">
    <citation type="submission" date="2019-05" db="EMBL/GenBank/DDBJ databases">
        <title>Another draft genome of Portunus trituberculatus and its Hox gene families provides insights of decapod evolution.</title>
        <authorList>
            <person name="Jeong J.-H."/>
            <person name="Song I."/>
            <person name="Kim S."/>
            <person name="Choi T."/>
            <person name="Kim D."/>
            <person name="Ryu S."/>
            <person name="Kim W."/>
        </authorList>
    </citation>
    <scope>NUCLEOTIDE SEQUENCE [LARGE SCALE GENOMIC DNA]</scope>
    <source>
        <tissue evidence="2">Muscle</tissue>
    </source>
</reference>
<dbReference type="AlphaFoldDB" id="A0A5B7I6G1"/>
<protein>
    <submittedName>
        <fullName evidence="2">Uncharacterized protein</fullName>
    </submittedName>
</protein>
<dbReference type="EMBL" id="VSRR010055602">
    <property type="protein sequence ID" value="MPC80981.1"/>
    <property type="molecule type" value="Genomic_DNA"/>
</dbReference>
<name>A0A5B7I6G1_PORTR</name>
<evidence type="ECO:0000256" key="1">
    <source>
        <dbReference type="SAM" id="MobiDB-lite"/>
    </source>
</evidence>
<feature type="compositionally biased region" description="Basic and acidic residues" evidence="1">
    <location>
        <begin position="81"/>
        <end position="100"/>
    </location>
</feature>
<accession>A0A5B7I6G1</accession>
<organism evidence="2 3">
    <name type="scientific">Portunus trituberculatus</name>
    <name type="common">Swimming crab</name>
    <name type="synonym">Neptunus trituberculatus</name>
    <dbReference type="NCBI Taxonomy" id="210409"/>
    <lineage>
        <taxon>Eukaryota</taxon>
        <taxon>Metazoa</taxon>
        <taxon>Ecdysozoa</taxon>
        <taxon>Arthropoda</taxon>
        <taxon>Crustacea</taxon>
        <taxon>Multicrustacea</taxon>
        <taxon>Malacostraca</taxon>
        <taxon>Eumalacostraca</taxon>
        <taxon>Eucarida</taxon>
        <taxon>Decapoda</taxon>
        <taxon>Pleocyemata</taxon>
        <taxon>Brachyura</taxon>
        <taxon>Eubrachyura</taxon>
        <taxon>Portunoidea</taxon>
        <taxon>Portunidae</taxon>
        <taxon>Portuninae</taxon>
        <taxon>Portunus</taxon>
    </lineage>
</organism>
<keyword evidence="3" id="KW-1185">Reference proteome</keyword>
<evidence type="ECO:0000313" key="2">
    <source>
        <dbReference type="EMBL" id="MPC80981.1"/>
    </source>
</evidence>
<dbReference type="Proteomes" id="UP000324222">
    <property type="component" value="Unassembled WGS sequence"/>
</dbReference>
<evidence type="ECO:0000313" key="3">
    <source>
        <dbReference type="Proteomes" id="UP000324222"/>
    </source>
</evidence>
<feature type="region of interest" description="Disordered" evidence="1">
    <location>
        <begin position="49"/>
        <end position="100"/>
    </location>
</feature>
<sequence length="100" mass="11649">MMITYLAARELLHLAPTIDNIAETKAQNLHQIMRQPSMRIIAILQNSNTPNCNTNKGKRRRRKTQLPDHQPCARTSLRHLCTTEHNDHHSRPQKHQQELS</sequence>
<gene>
    <name evidence="2" type="ORF">E2C01_075581</name>
</gene>
<proteinExistence type="predicted"/>
<comment type="caution">
    <text evidence="2">The sequence shown here is derived from an EMBL/GenBank/DDBJ whole genome shotgun (WGS) entry which is preliminary data.</text>
</comment>